<evidence type="ECO:0000256" key="13">
    <source>
        <dbReference type="ARBA" id="ARBA00031116"/>
    </source>
</evidence>
<feature type="compositionally biased region" description="Low complexity" evidence="14">
    <location>
        <begin position="232"/>
        <end position="243"/>
    </location>
</feature>
<feature type="region of interest" description="Disordered" evidence="14">
    <location>
        <begin position="271"/>
        <end position="328"/>
    </location>
</feature>
<evidence type="ECO:0000256" key="15">
    <source>
        <dbReference type="SAM" id="Phobius"/>
    </source>
</evidence>
<sequence length="328" mass="34560">MHLTSLITTALAAAGTLAKSNKDTSAVLLSKVRSLTLRDGYETSHRRVSAMPQLNCVGGNAKGLYDVEEMRCKNSGSQYDAEDVQWTCQASLPPEFKLGSTEVMCEGYDSPDDPYILKGSCGVEYRLILTPLGESKYGPRSESAWKSRSNSLGEGGLSDKVATTLFWVVFVGILCVIVYSVCCSGTGTNRNRLGRGFNPGFGGGGGGYGDDDSSDPPPPYTPRAPKTKKSSTRSSAGTASSSSQVPSFLGGAATGAAAGYAAGAWNAARQNRNRSYQDPPRAGPSSWFQRQEPTYNAPSNWGAGPSTSSPSPSSSRHESTGFGGTTRR</sequence>
<evidence type="ECO:0000313" key="18">
    <source>
        <dbReference type="Proteomes" id="UP000225277"/>
    </source>
</evidence>
<dbReference type="RefSeq" id="XP_023628694.1">
    <property type="nucleotide sequence ID" value="XM_023772926.1"/>
</dbReference>
<organism evidence="17 18">
    <name type="scientific">Ramularia collo-cygni</name>
    <dbReference type="NCBI Taxonomy" id="112498"/>
    <lineage>
        <taxon>Eukaryota</taxon>
        <taxon>Fungi</taxon>
        <taxon>Dikarya</taxon>
        <taxon>Ascomycota</taxon>
        <taxon>Pezizomycotina</taxon>
        <taxon>Dothideomycetes</taxon>
        <taxon>Dothideomycetidae</taxon>
        <taxon>Mycosphaerellales</taxon>
        <taxon>Mycosphaerellaceae</taxon>
        <taxon>Ramularia</taxon>
    </lineage>
</organism>
<dbReference type="AlphaFoldDB" id="A0A2D3V536"/>
<accession>A0A2D3V536</accession>
<evidence type="ECO:0000256" key="16">
    <source>
        <dbReference type="SAM" id="SignalP"/>
    </source>
</evidence>
<evidence type="ECO:0000256" key="14">
    <source>
        <dbReference type="SAM" id="MobiDB-lite"/>
    </source>
</evidence>
<feature type="chain" id="PRO_5013743361" description="Store-operated calcium entry-associated regulatory factor" evidence="16">
    <location>
        <begin position="19"/>
        <end position="328"/>
    </location>
</feature>
<dbReference type="PANTHER" id="PTHR15929:SF0">
    <property type="entry name" value="STORE-OPERATED CALCIUM ENTRY-ASSOCIATED REGULATORY FACTOR"/>
    <property type="match status" value="1"/>
</dbReference>
<keyword evidence="11" id="KW-0406">Ion transport</keyword>
<dbReference type="EMBL" id="FJUY01000012">
    <property type="protein sequence ID" value="CZT21805.1"/>
    <property type="molecule type" value="Genomic_DNA"/>
</dbReference>
<evidence type="ECO:0000256" key="10">
    <source>
        <dbReference type="ARBA" id="ARBA00022989"/>
    </source>
</evidence>
<dbReference type="OrthoDB" id="20303at2759"/>
<name>A0A2D3V536_9PEZI</name>
<dbReference type="Proteomes" id="UP000225277">
    <property type="component" value="Unassembled WGS sequence"/>
</dbReference>
<evidence type="ECO:0000256" key="8">
    <source>
        <dbReference type="ARBA" id="ARBA00022824"/>
    </source>
</evidence>
<dbReference type="GO" id="GO:0005789">
    <property type="term" value="C:endoplasmic reticulum membrane"/>
    <property type="evidence" value="ECO:0007669"/>
    <property type="project" value="UniProtKB-SubCell"/>
</dbReference>
<keyword evidence="18" id="KW-1185">Reference proteome</keyword>
<evidence type="ECO:0000256" key="4">
    <source>
        <dbReference type="ARBA" id="ARBA00022448"/>
    </source>
</evidence>
<dbReference type="GO" id="GO:2001256">
    <property type="term" value="P:regulation of store-operated calcium entry"/>
    <property type="evidence" value="ECO:0007669"/>
    <property type="project" value="InterPro"/>
</dbReference>
<evidence type="ECO:0000256" key="3">
    <source>
        <dbReference type="ARBA" id="ARBA00016584"/>
    </source>
</evidence>
<feature type="transmembrane region" description="Helical" evidence="15">
    <location>
        <begin position="165"/>
        <end position="185"/>
    </location>
</feature>
<evidence type="ECO:0000256" key="1">
    <source>
        <dbReference type="ARBA" id="ARBA00004115"/>
    </source>
</evidence>
<evidence type="ECO:0000256" key="6">
    <source>
        <dbReference type="ARBA" id="ARBA00022692"/>
    </source>
</evidence>
<keyword evidence="10 15" id="KW-1133">Transmembrane helix</keyword>
<feature type="region of interest" description="Disordered" evidence="14">
    <location>
        <begin position="136"/>
        <end position="155"/>
    </location>
</feature>
<keyword evidence="9" id="KW-0106">Calcium</keyword>
<comment type="similarity">
    <text evidence="2">Belongs to the SARAF family.</text>
</comment>
<keyword evidence="4" id="KW-0813">Transport</keyword>
<evidence type="ECO:0000256" key="11">
    <source>
        <dbReference type="ARBA" id="ARBA00023065"/>
    </source>
</evidence>
<proteinExistence type="inferred from homology"/>
<evidence type="ECO:0000256" key="2">
    <source>
        <dbReference type="ARBA" id="ARBA00006833"/>
    </source>
</evidence>
<reference evidence="17 18" key="1">
    <citation type="submission" date="2016-03" db="EMBL/GenBank/DDBJ databases">
        <authorList>
            <person name="Ploux O."/>
        </authorList>
    </citation>
    <scope>NUCLEOTIDE SEQUENCE [LARGE SCALE GENOMIC DNA]</scope>
    <source>
        <strain evidence="17 18">URUG2</strain>
    </source>
</reference>
<dbReference type="PANTHER" id="PTHR15929">
    <property type="entry name" value="STORE-OPERATED CALCIUM ENTRY-ASSOCIATED REGULATORY FACTOR"/>
    <property type="match status" value="1"/>
</dbReference>
<dbReference type="GO" id="GO:0006816">
    <property type="term" value="P:calcium ion transport"/>
    <property type="evidence" value="ECO:0007669"/>
    <property type="project" value="UniProtKB-KW"/>
</dbReference>
<keyword evidence="5" id="KW-0109">Calcium transport</keyword>
<dbReference type="Pfam" id="PF06682">
    <property type="entry name" value="SARAF"/>
    <property type="match status" value="1"/>
</dbReference>
<evidence type="ECO:0000256" key="5">
    <source>
        <dbReference type="ARBA" id="ARBA00022568"/>
    </source>
</evidence>
<feature type="compositionally biased region" description="Polar residues" evidence="14">
    <location>
        <begin position="286"/>
        <end position="299"/>
    </location>
</feature>
<protein>
    <recommendedName>
        <fullName evidence="3">Store-operated calcium entry-associated regulatory factor</fullName>
    </recommendedName>
    <alternativeName>
        <fullName evidence="13">Transmembrane protein 66</fullName>
    </alternativeName>
</protein>
<keyword evidence="12 15" id="KW-0472">Membrane</keyword>
<evidence type="ECO:0000256" key="9">
    <source>
        <dbReference type="ARBA" id="ARBA00022837"/>
    </source>
</evidence>
<feature type="region of interest" description="Disordered" evidence="14">
    <location>
        <begin position="204"/>
        <end position="246"/>
    </location>
</feature>
<dbReference type="STRING" id="112498.A0A2D3V536"/>
<evidence type="ECO:0000256" key="12">
    <source>
        <dbReference type="ARBA" id="ARBA00023136"/>
    </source>
</evidence>
<evidence type="ECO:0000313" key="17">
    <source>
        <dbReference type="EMBL" id="CZT21805.1"/>
    </source>
</evidence>
<comment type="subcellular location">
    <subcellularLocation>
        <location evidence="1">Endoplasmic reticulum membrane</location>
        <topology evidence="1">Single-pass type I membrane protein</topology>
    </subcellularLocation>
</comment>
<keyword evidence="7 16" id="KW-0732">Signal</keyword>
<evidence type="ECO:0000256" key="7">
    <source>
        <dbReference type="ARBA" id="ARBA00022729"/>
    </source>
</evidence>
<keyword evidence="8" id="KW-0256">Endoplasmic reticulum</keyword>
<feature type="compositionally biased region" description="Low complexity" evidence="14">
    <location>
        <begin position="305"/>
        <end position="314"/>
    </location>
</feature>
<keyword evidence="6 15" id="KW-0812">Transmembrane</keyword>
<dbReference type="GeneID" id="35602784"/>
<gene>
    <name evidence="17" type="ORF">RCC_07671</name>
</gene>
<feature type="signal peptide" evidence="16">
    <location>
        <begin position="1"/>
        <end position="18"/>
    </location>
</feature>
<dbReference type="InterPro" id="IPR009567">
    <property type="entry name" value="SARAF"/>
</dbReference>